<dbReference type="Proteomes" id="UP000249165">
    <property type="component" value="Unassembled WGS sequence"/>
</dbReference>
<dbReference type="RefSeq" id="WP_111549875.1">
    <property type="nucleotide sequence ID" value="NZ_LIQE01000007.1"/>
</dbReference>
<keyword evidence="3" id="KW-1185">Reference proteome</keyword>
<reference evidence="2 3" key="1">
    <citation type="submission" date="2018-06" db="EMBL/GenBank/DDBJ databases">
        <title>Genomic Encyclopedia of Archaeal and Bacterial Type Strains, Phase II (KMG-II): from individual species to whole genera.</title>
        <authorList>
            <person name="Goeker M."/>
        </authorList>
    </citation>
    <scope>NUCLEOTIDE SEQUENCE [LARGE SCALE GENOMIC DNA]</scope>
    <source>
        <strain evidence="2 3">DSM 22011</strain>
    </source>
</reference>
<evidence type="ECO:0000256" key="1">
    <source>
        <dbReference type="SAM" id="MobiDB-lite"/>
    </source>
</evidence>
<comment type="caution">
    <text evidence="2">The sequence shown here is derived from an EMBL/GenBank/DDBJ whole genome shotgun (WGS) entry which is preliminary data.</text>
</comment>
<feature type="compositionally biased region" description="Acidic residues" evidence="1">
    <location>
        <begin position="544"/>
        <end position="556"/>
    </location>
</feature>
<protein>
    <submittedName>
        <fullName evidence="2">Uncharacterized protein</fullName>
    </submittedName>
</protein>
<dbReference type="EMBL" id="QLMG01000006">
    <property type="protein sequence ID" value="RAK20299.1"/>
    <property type="molecule type" value="Genomic_DNA"/>
</dbReference>
<proteinExistence type="predicted"/>
<feature type="region of interest" description="Disordered" evidence="1">
    <location>
        <begin position="536"/>
        <end position="556"/>
    </location>
</feature>
<accession>A0A327YQA9</accession>
<evidence type="ECO:0000313" key="2">
    <source>
        <dbReference type="EMBL" id="RAK20299.1"/>
    </source>
</evidence>
<sequence length="556" mass="59855">MSTGQHTYVTLGCDPTVTVEIVEDAGNLWLSVTSDDPANTDIDGLFFNFTNDAVIGDLHINPEYSEDIGSNGENITGFEASVGTLNQLNNGAQVQGQYDCKIEFGTEAYTTGGDVDQAAMTFWIDGAEGLTIDDIDLNSLTCVVNSETGTGLALTNPDASGSDDAAYETTVAAEDDFNDIHYAWQSDIVAHSGNWYATNGELAANGCNDGNLWFDKVDVDGKMEISFDARAPHTEYFENGGWAGDSLEVWVQIDGSQWELLDTFEVNVEGDALVGDTTGQQITADSTTLSYSGGALDDAETVQMVIGADFTSANEQVFIDNVEFLDTTETVISDDTETVETEVASEDFDSSDHFWGTNSADMIKGWTDWDVRNGELNTDGSDDGHIWFDQVDTGGNDAKIAMDARAPHTEYFENGGYGGDSLQVWALVDGSDWEHLDTFTVNDTGTALVGDKTGQEINSEKSSLEWTEGLETASSVQLYMYSDISSSGEDIYFDNLTVSTLEEVPVEGGGPDDSADDCAQYLLSYDDYGKLAQDAEQAALDGSEAPEDDVEEVMAA</sequence>
<dbReference type="OrthoDB" id="7667870at2"/>
<name>A0A327YQA9_9RHOB</name>
<dbReference type="AlphaFoldDB" id="A0A327YQA9"/>
<organism evidence="2 3">
    <name type="scientific">Salipiger aestuarii</name>
    <dbReference type="NCBI Taxonomy" id="568098"/>
    <lineage>
        <taxon>Bacteria</taxon>
        <taxon>Pseudomonadati</taxon>
        <taxon>Pseudomonadota</taxon>
        <taxon>Alphaproteobacteria</taxon>
        <taxon>Rhodobacterales</taxon>
        <taxon>Roseobacteraceae</taxon>
        <taxon>Salipiger</taxon>
    </lineage>
</organism>
<evidence type="ECO:0000313" key="3">
    <source>
        <dbReference type="Proteomes" id="UP000249165"/>
    </source>
</evidence>
<gene>
    <name evidence="2" type="ORF">ATI53_100677</name>
</gene>